<sequence length="1049" mass="107977">MSQGQRLGDYIIGQTIGQQGADSRVVVAQHIATGERVAMKILDKEALLAGGGATRFPREVAALRRLSHPCTVRLISVLASKASLFMVMELVPGGDLYDRIAHEGALPELEARRLFCQLLSAVSACHAVGVFHRDIKPENVLLTRQGDAKLADFGLGALADGDALLDTACGTLHYAAPRGGAARAVRRGPADIWSLGVVLYAMLAGRLPFEEEHNAALVARIAAAAYEPLPAQVSAEAVQVVGAMLQVDPAARPSAETIWEHALATEGLHSAVDTAERLDAQIESVVSPRTAAPSKAPSAFALLRSSFDISGMFDPDRAAPVLRRTRFTAASDLLPHIRREVQSAGGRAVETAGNGVPRSGRVSVGLDSGPGPSPRPGMGLGGQAGKFLSGGSGAVVASLSASRQASAARLAMGLGPADAHHLEGRGRRAPPLLDKLVTALGRQGPLWRRALDLLPWLLATGHPLDDRLCTSVLRLAAQRGDLPSALRVYAWMRAPREAGGAGLSPSAADPGCAVDCRLATVHLEACARTGDVATARAVYAALLAAPAGSPLAPSAHALAAALRALPAGEEALRVWADMEARHCQPSAHVYAAAVTASGGDWRRAWDLFSRMRRGTAPEARPDVVACTAVIGALARAGEAARAREVLAWMHGAGVEPNARTFTALLAAHANAGEWACALRLLRDLHAHGGARANAYTYSALLKAAAEQGAVDAAEEVFGALEAQLRFDAAKRAARGGLARRAGAARDAEAERADAAAGALAVAIAALALPPSRSASPPAGVSDIGVADADAHAPLATAEGSEQSRLDNDDDPVRRLLCVQLGAALGGVDDGSGDEDPELEARRGAAAAAVAAWAQPATSSTIAQSYPTPLPNETQPDDNNWSPSPINEVVCGAMMAVYERAGLPDRAVALFDRAPALGVRPNGVMLNAALSALGKAGRGEEAAALVARSGVRPDLATYELLIAGWAAAGRPAEAEAVLRALRAAGLAASQSAYAGLAQAYRRVGDALGALGIKERMREDGLTPGTAVLQAIQGAVANAEAACVEAACAPS</sequence>
<reference evidence="13" key="1">
    <citation type="submission" date="2021-01" db="EMBL/GenBank/DDBJ databases">
        <authorList>
            <person name="Eckstrom K.M.E."/>
        </authorList>
    </citation>
    <scope>NUCLEOTIDE SEQUENCE</scope>
    <source>
        <strain evidence="13">UVCC 0001</strain>
    </source>
</reference>
<proteinExistence type="predicted"/>
<dbReference type="FunFam" id="1.10.510.10:FF:000571">
    <property type="entry name" value="Maternal embryonic leucine zipper kinase"/>
    <property type="match status" value="1"/>
</dbReference>
<dbReference type="Pfam" id="PF13812">
    <property type="entry name" value="PPR_3"/>
    <property type="match status" value="1"/>
</dbReference>
<dbReference type="InterPro" id="IPR008271">
    <property type="entry name" value="Ser/Thr_kinase_AS"/>
</dbReference>
<dbReference type="Gene3D" id="1.25.40.10">
    <property type="entry name" value="Tetratricopeptide repeat domain"/>
    <property type="match status" value="3"/>
</dbReference>
<dbReference type="Gene3D" id="1.10.510.10">
    <property type="entry name" value="Transferase(Phosphotransferase) domain 1"/>
    <property type="match status" value="1"/>
</dbReference>
<dbReference type="GO" id="GO:0007165">
    <property type="term" value="P:signal transduction"/>
    <property type="evidence" value="ECO:0007669"/>
    <property type="project" value="TreeGrafter"/>
</dbReference>
<evidence type="ECO:0000256" key="9">
    <source>
        <dbReference type="ARBA" id="ARBA00048679"/>
    </source>
</evidence>
<keyword evidence="3" id="KW-0808">Transferase</keyword>
<dbReference type="InterPro" id="IPR011009">
    <property type="entry name" value="Kinase-like_dom_sf"/>
</dbReference>
<dbReference type="GO" id="GO:0005524">
    <property type="term" value="F:ATP binding"/>
    <property type="evidence" value="ECO:0007669"/>
    <property type="project" value="UniProtKB-KW"/>
</dbReference>
<feature type="repeat" description="PPR" evidence="10">
    <location>
        <begin position="988"/>
        <end position="1022"/>
    </location>
</feature>
<dbReference type="PROSITE" id="PS51375">
    <property type="entry name" value="PPR"/>
    <property type="match status" value="4"/>
</dbReference>
<dbReference type="PANTHER" id="PTHR43895">
    <property type="entry name" value="CALCIUM/CALMODULIN-DEPENDENT PROTEIN KINASE KINASE-RELATED"/>
    <property type="match status" value="1"/>
</dbReference>
<name>A0AAD9MLY9_PROWI</name>
<feature type="repeat" description="PPR" evidence="10">
    <location>
        <begin position="953"/>
        <end position="987"/>
    </location>
</feature>
<evidence type="ECO:0000259" key="12">
    <source>
        <dbReference type="PROSITE" id="PS50011"/>
    </source>
</evidence>
<gene>
    <name evidence="13" type="ORF">QBZ16_000268</name>
</gene>
<evidence type="ECO:0000256" key="5">
    <source>
        <dbReference type="ARBA" id="ARBA00022741"/>
    </source>
</evidence>
<dbReference type="Pfam" id="PF00069">
    <property type="entry name" value="Pkinase"/>
    <property type="match status" value="1"/>
</dbReference>
<dbReference type="Proteomes" id="UP001255856">
    <property type="component" value="Unassembled WGS sequence"/>
</dbReference>
<dbReference type="AlphaFoldDB" id="A0AAD9MLY9"/>
<feature type="region of interest" description="Disordered" evidence="11">
    <location>
        <begin position="859"/>
        <end position="882"/>
    </location>
</feature>
<dbReference type="SUPFAM" id="SSF56112">
    <property type="entry name" value="Protein kinase-like (PK-like)"/>
    <property type="match status" value="1"/>
</dbReference>
<accession>A0AAD9MLY9</accession>
<dbReference type="Pfam" id="PF01535">
    <property type="entry name" value="PPR"/>
    <property type="match status" value="1"/>
</dbReference>
<evidence type="ECO:0000256" key="1">
    <source>
        <dbReference type="ARBA" id="ARBA00012513"/>
    </source>
</evidence>
<keyword evidence="2" id="KW-0723">Serine/threonine-protein kinase</keyword>
<feature type="repeat" description="PPR" evidence="10">
    <location>
        <begin position="622"/>
        <end position="656"/>
    </location>
</feature>
<dbReference type="SMART" id="SM00220">
    <property type="entry name" value="S_TKc"/>
    <property type="match status" value="1"/>
</dbReference>
<keyword evidence="4" id="KW-0677">Repeat</keyword>
<dbReference type="PROSITE" id="PS00108">
    <property type="entry name" value="PROTEIN_KINASE_ST"/>
    <property type="match status" value="1"/>
</dbReference>
<dbReference type="EC" id="2.7.11.1" evidence="1"/>
<dbReference type="Pfam" id="PF13041">
    <property type="entry name" value="PPR_2"/>
    <property type="match status" value="1"/>
</dbReference>
<keyword evidence="5" id="KW-0547">Nucleotide-binding</keyword>
<dbReference type="PROSITE" id="PS50011">
    <property type="entry name" value="PROTEIN_KINASE_DOM"/>
    <property type="match status" value="1"/>
</dbReference>
<keyword evidence="7" id="KW-0067">ATP-binding</keyword>
<comment type="caution">
    <text evidence="13">The sequence shown here is derived from an EMBL/GenBank/DDBJ whole genome shotgun (WGS) entry which is preliminary data.</text>
</comment>
<evidence type="ECO:0000256" key="8">
    <source>
        <dbReference type="ARBA" id="ARBA00047899"/>
    </source>
</evidence>
<keyword evidence="6" id="KW-0418">Kinase</keyword>
<evidence type="ECO:0000256" key="7">
    <source>
        <dbReference type="ARBA" id="ARBA00022840"/>
    </source>
</evidence>
<feature type="repeat" description="PPR" evidence="10">
    <location>
        <begin position="886"/>
        <end position="920"/>
    </location>
</feature>
<evidence type="ECO:0000256" key="3">
    <source>
        <dbReference type="ARBA" id="ARBA00022679"/>
    </source>
</evidence>
<dbReference type="InterPro" id="IPR002885">
    <property type="entry name" value="PPR_rpt"/>
</dbReference>
<comment type="catalytic activity">
    <reaction evidence="9">
        <text>L-seryl-[protein] + ATP = O-phospho-L-seryl-[protein] + ADP + H(+)</text>
        <dbReference type="Rhea" id="RHEA:17989"/>
        <dbReference type="Rhea" id="RHEA-COMP:9863"/>
        <dbReference type="Rhea" id="RHEA-COMP:11604"/>
        <dbReference type="ChEBI" id="CHEBI:15378"/>
        <dbReference type="ChEBI" id="CHEBI:29999"/>
        <dbReference type="ChEBI" id="CHEBI:30616"/>
        <dbReference type="ChEBI" id="CHEBI:83421"/>
        <dbReference type="ChEBI" id="CHEBI:456216"/>
        <dbReference type="EC" id="2.7.11.1"/>
    </reaction>
</comment>
<evidence type="ECO:0000313" key="14">
    <source>
        <dbReference type="Proteomes" id="UP001255856"/>
    </source>
</evidence>
<evidence type="ECO:0000256" key="6">
    <source>
        <dbReference type="ARBA" id="ARBA00022777"/>
    </source>
</evidence>
<keyword evidence="14" id="KW-1185">Reference proteome</keyword>
<comment type="catalytic activity">
    <reaction evidence="8">
        <text>L-threonyl-[protein] + ATP = O-phospho-L-threonyl-[protein] + ADP + H(+)</text>
        <dbReference type="Rhea" id="RHEA:46608"/>
        <dbReference type="Rhea" id="RHEA-COMP:11060"/>
        <dbReference type="Rhea" id="RHEA-COMP:11605"/>
        <dbReference type="ChEBI" id="CHEBI:15378"/>
        <dbReference type="ChEBI" id="CHEBI:30013"/>
        <dbReference type="ChEBI" id="CHEBI:30616"/>
        <dbReference type="ChEBI" id="CHEBI:61977"/>
        <dbReference type="ChEBI" id="CHEBI:456216"/>
        <dbReference type="EC" id="2.7.11.1"/>
    </reaction>
</comment>
<protein>
    <recommendedName>
        <fullName evidence="1">non-specific serine/threonine protein kinase</fullName>
        <ecNumber evidence="1">2.7.11.1</ecNumber>
    </recommendedName>
</protein>
<dbReference type="GO" id="GO:0004674">
    <property type="term" value="F:protein serine/threonine kinase activity"/>
    <property type="evidence" value="ECO:0007669"/>
    <property type="project" value="UniProtKB-KW"/>
</dbReference>
<dbReference type="InterPro" id="IPR011990">
    <property type="entry name" value="TPR-like_helical_dom_sf"/>
</dbReference>
<dbReference type="InterPro" id="IPR000719">
    <property type="entry name" value="Prot_kinase_dom"/>
</dbReference>
<organism evidence="13 14">
    <name type="scientific">Prototheca wickerhamii</name>
    <dbReference type="NCBI Taxonomy" id="3111"/>
    <lineage>
        <taxon>Eukaryota</taxon>
        <taxon>Viridiplantae</taxon>
        <taxon>Chlorophyta</taxon>
        <taxon>core chlorophytes</taxon>
        <taxon>Trebouxiophyceae</taxon>
        <taxon>Chlorellales</taxon>
        <taxon>Chlorellaceae</taxon>
        <taxon>Prototheca</taxon>
    </lineage>
</organism>
<dbReference type="PANTHER" id="PTHR43895:SF32">
    <property type="entry name" value="SERINE_THREONINE-PROTEIN KINASE CHK1"/>
    <property type="match status" value="1"/>
</dbReference>
<evidence type="ECO:0000256" key="10">
    <source>
        <dbReference type="PROSITE-ProRule" id="PRU00708"/>
    </source>
</evidence>
<evidence type="ECO:0000313" key="13">
    <source>
        <dbReference type="EMBL" id="KAK2080415.1"/>
    </source>
</evidence>
<evidence type="ECO:0000256" key="11">
    <source>
        <dbReference type="SAM" id="MobiDB-lite"/>
    </source>
</evidence>
<feature type="domain" description="Protein kinase" evidence="12">
    <location>
        <begin position="10"/>
        <end position="264"/>
    </location>
</feature>
<evidence type="ECO:0000256" key="2">
    <source>
        <dbReference type="ARBA" id="ARBA00022527"/>
    </source>
</evidence>
<evidence type="ECO:0000256" key="4">
    <source>
        <dbReference type="ARBA" id="ARBA00022737"/>
    </source>
</evidence>
<dbReference type="EMBL" id="JASFZW010000001">
    <property type="protein sequence ID" value="KAK2080415.1"/>
    <property type="molecule type" value="Genomic_DNA"/>
</dbReference>